<protein>
    <submittedName>
        <fullName evidence="1">Uncharacterized protein</fullName>
    </submittedName>
</protein>
<dbReference type="EMBL" id="WTVH01000050">
    <property type="protein sequence ID" value="NMF95175.1"/>
    <property type="molecule type" value="Genomic_DNA"/>
</dbReference>
<evidence type="ECO:0000313" key="1">
    <source>
        <dbReference type="EMBL" id="NMF95175.1"/>
    </source>
</evidence>
<sequence length="69" mass="7520">MTALLTASSAQRQLSGKCDFRFGSRLCENTVNHPASVLSMHKAWFEVGDEAIHRREESGADGVDARITG</sequence>
<proteinExistence type="predicted"/>
<comment type="caution">
    <text evidence="1">The sequence shown here is derived from an EMBL/GenBank/DDBJ whole genome shotgun (WGS) entry which is preliminary data.</text>
</comment>
<keyword evidence="2" id="KW-1185">Reference proteome</keyword>
<dbReference type="Proteomes" id="UP000601990">
    <property type="component" value="Unassembled WGS sequence"/>
</dbReference>
<gene>
    <name evidence="1" type="ORF">GO608_17850</name>
</gene>
<accession>A0ABX1N7B7</accession>
<organism evidence="1 2">
    <name type="scientific">Aromatoleum buckelii</name>
    <dbReference type="NCBI Taxonomy" id="200254"/>
    <lineage>
        <taxon>Bacteria</taxon>
        <taxon>Pseudomonadati</taxon>
        <taxon>Pseudomonadota</taxon>
        <taxon>Betaproteobacteria</taxon>
        <taxon>Rhodocyclales</taxon>
        <taxon>Rhodocyclaceae</taxon>
        <taxon>Aromatoleum</taxon>
    </lineage>
</organism>
<name>A0ABX1N7B7_9RHOO</name>
<evidence type="ECO:0000313" key="2">
    <source>
        <dbReference type="Proteomes" id="UP000601990"/>
    </source>
</evidence>
<reference evidence="1" key="1">
    <citation type="submission" date="2019-12" db="EMBL/GenBank/DDBJ databases">
        <title>Comparative genomics gives insights into the taxonomy of the Azoarcus-Aromatoleum group and reveals separate origins of nif in the plant-associated Azoarcus and non-plant-associated Aromatoleum sub-groups.</title>
        <authorList>
            <person name="Lafos M."/>
            <person name="Maluk M."/>
            <person name="Batista M."/>
            <person name="Junghare M."/>
            <person name="Carmona M."/>
            <person name="Faoro H."/>
            <person name="Cruz L.M."/>
            <person name="Battistoni F."/>
            <person name="De Souza E."/>
            <person name="Pedrosa F."/>
            <person name="Chen W.-M."/>
            <person name="Poole P.S."/>
            <person name="Dixon R.A."/>
            <person name="James E.K."/>
        </authorList>
    </citation>
    <scope>NUCLEOTIDE SEQUENCE</scope>
    <source>
        <strain evidence="1">U120</strain>
    </source>
</reference>